<dbReference type="SMART" id="SM00028">
    <property type="entry name" value="TPR"/>
    <property type="match status" value="5"/>
</dbReference>
<dbReference type="PANTHER" id="PTHR45641">
    <property type="entry name" value="TETRATRICOPEPTIDE REPEAT PROTEIN (AFU_ORTHOLOGUE AFUA_6G03870)"/>
    <property type="match status" value="1"/>
</dbReference>
<comment type="caution">
    <text evidence="5">The sequence shown here is derived from an EMBL/GenBank/DDBJ whole genome shotgun (WGS) entry which is preliminary data.</text>
</comment>
<feature type="repeat" description="TPR" evidence="3">
    <location>
        <begin position="637"/>
        <end position="670"/>
    </location>
</feature>
<evidence type="ECO:0000313" key="5">
    <source>
        <dbReference type="EMBL" id="CAF1624457.1"/>
    </source>
</evidence>
<dbReference type="EMBL" id="CAJNOV010018820">
    <property type="protein sequence ID" value="CAF1624457.1"/>
    <property type="molecule type" value="Genomic_DNA"/>
</dbReference>
<keyword evidence="2 3" id="KW-0802">TPR repeat</keyword>
<dbReference type="Pfam" id="PF13424">
    <property type="entry name" value="TPR_12"/>
    <property type="match status" value="1"/>
</dbReference>
<protein>
    <submittedName>
        <fullName evidence="5">Uncharacterized protein</fullName>
    </submittedName>
</protein>
<sequence>MAKSNIPPRDNRNKNNDHVELVSLDASILLATESTHADIHSIRIKQENVESIIFIWLDPQEKSGLNLVGQLRAINHHVQVFNDTSTCINAIKFSQENIFFITSSVDSRLIAMMHNLASVEAIFILAPNVESIKGDFPKIFGIFPQHEELLRTLKEIFDIFEQIQLESFVFEHDKLFLWSQLWKEELMNRKISSKKETFVAATRQHYRDNVMINRIIDEFDKSYRSTEVLKWCFHSPFPSRFLHHALRSHNQEQLHACHFLFSDASRFFQQSAKRKSTEKVYRGMKLSGDLLDILKAHTGQLVCTNGFFPCIKSRTNALTLASIPAYRTDLLPVLFKIDCDASVPFIEVADKYSAPLMVFDVCTSFRILYVNRDQMTIIKMRTASDAGKKIALDFIEQHQDKTLQSLLGELMRQPIPPKPASIPVLRSTSRPNSNSQRDSTLTLEEIKAQKCIEKGEIDRALAIYQRIQPVTPRILNAIGQICADRKEDYKHALQCHIKALKMQEEAGENISDTLTNLGNVYHNCNQYDLALNCHTRALALHQSSQTPDSAAIASNLIGIANTHWALHEYPEAIDHVQRALTIRESFVPPNKPSIAATTAILASIYQDCGNIGLAIDLSKKALNRFESLPSTDPSILADLHYDLGTMQISTDSFDDAYHSFESAVKIYNKILPQGHPDRVAAEHDLQRVVDLHKKKKTNK</sequence>
<dbReference type="AlphaFoldDB" id="A0A816CK48"/>
<reference evidence="5" key="1">
    <citation type="submission" date="2021-02" db="EMBL/GenBank/DDBJ databases">
        <authorList>
            <person name="Nowell W R."/>
        </authorList>
    </citation>
    <scope>NUCLEOTIDE SEQUENCE</scope>
</reference>
<evidence type="ECO:0000256" key="1">
    <source>
        <dbReference type="ARBA" id="ARBA00022737"/>
    </source>
</evidence>
<evidence type="ECO:0000256" key="3">
    <source>
        <dbReference type="PROSITE-ProRule" id="PRU00339"/>
    </source>
</evidence>
<feature type="compositionally biased region" description="Polar residues" evidence="4">
    <location>
        <begin position="426"/>
        <end position="440"/>
    </location>
</feature>
<dbReference type="EMBL" id="CAJOBH010000341">
    <property type="protein sequence ID" value="CAF3783407.1"/>
    <property type="molecule type" value="Genomic_DNA"/>
</dbReference>
<dbReference type="Proteomes" id="UP000663855">
    <property type="component" value="Unassembled WGS sequence"/>
</dbReference>
<feature type="repeat" description="TPR" evidence="3">
    <location>
        <begin position="511"/>
        <end position="544"/>
    </location>
</feature>
<dbReference type="PROSITE" id="PS50005">
    <property type="entry name" value="TPR"/>
    <property type="match status" value="2"/>
</dbReference>
<gene>
    <name evidence="6" type="ORF">BYL167_LOCUS2057</name>
    <name evidence="5" type="ORF">CJN711_LOCUS38457</name>
</gene>
<dbReference type="Proteomes" id="UP000681967">
    <property type="component" value="Unassembled WGS sequence"/>
</dbReference>
<proteinExistence type="predicted"/>
<evidence type="ECO:0000313" key="6">
    <source>
        <dbReference type="EMBL" id="CAF3783407.1"/>
    </source>
</evidence>
<accession>A0A816CK48</accession>
<evidence type="ECO:0000313" key="7">
    <source>
        <dbReference type="Proteomes" id="UP000663855"/>
    </source>
</evidence>
<dbReference type="Gene3D" id="1.25.40.10">
    <property type="entry name" value="Tetratricopeptide repeat domain"/>
    <property type="match status" value="2"/>
</dbReference>
<evidence type="ECO:0000256" key="4">
    <source>
        <dbReference type="SAM" id="MobiDB-lite"/>
    </source>
</evidence>
<feature type="region of interest" description="Disordered" evidence="4">
    <location>
        <begin position="420"/>
        <end position="440"/>
    </location>
</feature>
<dbReference type="InterPro" id="IPR011990">
    <property type="entry name" value="TPR-like_helical_dom_sf"/>
</dbReference>
<dbReference type="PANTHER" id="PTHR45641:SF19">
    <property type="entry name" value="NEPHROCYSTIN-3"/>
    <property type="match status" value="1"/>
</dbReference>
<dbReference type="InterPro" id="IPR019734">
    <property type="entry name" value="TPR_rpt"/>
</dbReference>
<dbReference type="SUPFAM" id="SSF48452">
    <property type="entry name" value="TPR-like"/>
    <property type="match status" value="1"/>
</dbReference>
<evidence type="ECO:0000256" key="2">
    <source>
        <dbReference type="ARBA" id="ARBA00022803"/>
    </source>
</evidence>
<organism evidence="5 7">
    <name type="scientific">Rotaria magnacalcarata</name>
    <dbReference type="NCBI Taxonomy" id="392030"/>
    <lineage>
        <taxon>Eukaryota</taxon>
        <taxon>Metazoa</taxon>
        <taxon>Spiralia</taxon>
        <taxon>Gnathifera</taxon>
        <taxon>Rotifera</taxon>
        <taxon>Eurotatoria</taxon>
        <taxon>Bdelloidea</taxon>
        <taxon>Philodinida</taxon>
        <taxon>Philodinidae</taxon>
        <taxon>Rotaria</taxon>
    </lineage>
</organism>
<name>A0A816CK48_9BILA</name>
<keyword evidence="1" id="KW-0677">Repeat</keyword>